<feature type="region of interest" description="Disordered" evidence="10">
    <location>
        <begin position="336"/>
        <end position="360"/>
    </location>
</feature>
<dbReference type="GO" id="GO:0006364">
    <property type="term" value="P:rRNA processing"/>
    <property type="evidence" value="ECO:0007669"/>
    <property type="project" value="UniProtKB-KW"/>
</dbReference>
<dbReference type="InterPro" id="IPR036397">
    <property type="entry name" value="RNaseH_sf"/>
</dbReference>
<evidence type="ECO:0000256" key="4">
    <source>
        <dbReference type="ARBA" id="ARBA00022552"/>
    </source>
</evidence>
<evidence type="ECO:0000256" key="8">
    <source>
        <dbReference type="ARBA" id="ARBA00023242"/>
    </source>
</evidence>
<keyword evidence="4" id="KW-0698">rRNA processing</keyword>
<evidence type="ECO:0000256" key="6">
    <source>
        <dbReference type="ARBA" id="ARBA00022801"/>
    </source>
</evidence>
<accession>A0AAF0IQB1</accession>
<dbReference type="InterPro" id="IPR037431">
    <property type="entry name" value="REX4_DEDDh_dom"/>
</dbReference>
<keyword evidence="8" id="KW-0539">Nucleus</keyword>
<feature type="domain" description="Exonuclease" evidence="11">
    <location>
        <begin position="129"/>
        <end position="292"/>
    </location>
</feature>
<dbReference type="GO" id="GO:0003676">
    <property type="term" value="F:nucleic acid binding"/>
    <property type="evidence" value="ECO:0007669"/>
    <property type="project" value="InterPro"/>
</dbReference>
<dbReference type="GO" id="GO:0005634">
    <property type="term" value="C:nucleus"/>
    <property type="evidence" value="ECO:0007669"/>
    <property type="project" value="UniProtKB-SubCell"/>
</dbReference>
<feature type="region of interest" description="Disordered" evidence="10">
    <location>
        <begin position="1"/>
        <end position="55"/>
    </location>
</feature>
<evidence type="ECO:0000256" key="3">
    <source>
        <dbReference type="ARBA" id="ARBA00016937"/>
    </source>
</evidence>
<evidence type="ECO:0000313" key="12">
    <source>
        <dbReference type="EMBL" id="WFC95910.1"/>
    </source>
</evidence>
<evidence type="ECO:0000313" key="13">
    <source>
        <dbReference type="Proteomes" id="UP001216638"/>
    </source>
</evidence>
<dbReference type="EMBL" id="CP119953">
    <property type="protein sequence ID" value="WFC95910.1"/>
    <property type="molecule type" value="Genomic_DNA"/>
</dbReference>
<gene>
    <name evidence="12" type="primary">REX4</name>
    <name evidence="12" type="ORF">MBRA1_002565</name>
</gene>
<evidence type="ECO:0000259" key="11">
    <source>
        <dbReference type="SMART" id="SM00479"/>
    </source>
</evidence>
<dbReference type="InterPro" id="IPR012337">
    <property type="entry name" value="RNaseH-like_sf"/>
</dbReference>
<evidence type="ECO:0000256" key="1">
    <source>
        <dbReference type="ARBA" id="ARBA00004123"/>
    </source>
</evidence>
<proteinExistence type="inferred from homology"/>
<dbReference type="FunFam" id="3.30.420.10:FF:000007">
    <property type="entry name" value="Interferon-stimulated exonuclease gene 20"/>
    <property type="match status" value="1"/>
</dbReference>
<evidence type="ECO:0000256" key="2">
    <source>
        <dbReference type="ARBA" id="ARBA00010489"/>
    </source>
</evidence>
<dbReference type="CDD" id="cd06144">
    <property type="entry name" value="REX4_like"/>
    <property type="match status" value="1"/>
</dbReference>
<keyword evidence="13" id="KW-1185">Reference proteome</keyword>
<dbReference type="InterPro" id="IPR013520">
    <property type="entry name" value="Ribonucl_H"/>
</dbReference>
<protein>
    <recommendedName>
        <fullName evidence="3">RNA exonuclease 4</fullName>
    </recommendedName>
</protein>
<sequence>MSAAARPGSNWSALQSKLREGAPPHRVRHEPKSARRPSDAASTARSAPESKPLPWFAEDLTPEDLALVLSTSAATESELEKRDLPREHVEQLKQNAAQWEGYLDEATKRRIVLGENDADFTPEKKELGHYIGIDCEMVGVGPGARGSALARVTLVNWHGYVVYDKFVRPQEKVTDYRTWVSGVRPADLRKAPTFALVQHEVADLIKDRVLVGHAIENDLRALMLSHPRPQIRDTAQFGPLRELSGRKHPGLRTLAKLVLGIEIQKKGHAHSPVEDARATMAIFRTQKTAWDKALGVNTSNKMRKRSSVEMAVEASVAEEAHNGATVVRTKTSRIARTPAPPVPQLSGAAAVREKPRREPVRVKAAPEWWLND</sequence>
<dbReference type="PANTHER" id="PTHR12801:SF45">
    <property type="entry name" value="RNA EXONUCLEASE 4"/>
    <property type="match status" value="1"/>
</dbReference>
<dbReference type="InterPro" id="IPR047021">
    <property type="entry name" value="REXO1/3/4-like"/>
</dbReference>
<organism evidence="12 13">
    <name type="scientific">Malassezia brasiliensis</name>
    <dbReference type="NCBI Taxonomy" id="1821822"/>
    <lineage>
        <taxon>Eukaryota</taxon>
        <taxon>Fungi</taxon>
        <taxon>Dikarya</taxon>
        <taxon>Basidiomycota</taxon>
        <taxon>Ustilaginomycotina</taxon>
        <taxon>Malasseziomycetes</taxon>
        <taxon>Malasseziales</taxon>
        <taxon>Malasseziaceae</taxon>
        <taxon>Malassezia</taxon>
    </lineage>
</organism>
<keyword evidence="5" id="KW-0540">Nuclease</keyword>
<evidence type="ECO:0000256" key="10">
    <source>
        <dbReference type="SAM" id="MobiDB-lite"/>
    </source>
</evidence>
<name>A0AAF0IQB1_9BASI</name>
<dbReference type="AlphaFoldDB" id="A0AAF0IQB1"/>
<dbReference type="GO" id="GO:0000027">
    <property type="term" value="P:ribosomal large subunit assembly"/>
    <property type="evidence" value="ECO:0007669"/>
    <property type="project" value="TreeGrafter"/>
</dbReference>
<dbReference type="Proteomes" id="UP001216638">
    <property type="component" value="Chromosome 3"/>
</dbReference>
<dbReference type="Gene3D" id="3.30.420.10">
    <property type="entry name" value="Ribonuclease H-like superfamily/Ribonuclease H"/>
    <property type="match status" value="1"/>
</dbReference>
<comment type="similarity">
    <text evidence="2">Belongs to the REXO4 family.</text>
</comment>
<keyword evidence="7 12" id="KW-0269">Exonuclease</keyword>
<dbReference type="GO" id="GO:0008408">
    <property type="term" value="F:3'-5' exonuclease activity"/>
    <property type="evidence" value="ECO:0007669"/>
    <property type="project" value="InterPro"/>
</dbReference>
<comment type="function">
    <text evidence="9">Exoribonuclease involved in ribosome biosynthesis. Involved in the processing of ITS1, the internal transcribed spacer localized between the 18S and 5.8S rRNAs.</text>
</comment>
<comment type="subcellular location">
    <subcellularLocation>
        <location evidence="1">Nucleus</location>
    </subcellularLocation>
</comment>
<keyword evidence="6" id="KW-0378">Hydrolase</keyword>
<dbReference type="SMART" id="SM00479">
    <property type="entry name" value="EXOIII"/>
    <property type="match status" value="1"/>
</dbReference>
<feature type="compositionally biased region" description="Basic and acidic residues" evidence="10">
    <location>
        <begin position="351"/>
        <end position="360"/>
    </location>
</feature>
<dbReference type="SUPFAM" id="SSF53098">
    <property type="entry name" value="Ribonuclease H-like"/>
    <property type="match status" value="1"/>
</dbReference>
<evidence type="ECO:0000256" key="7">
    <source>
        <dbReference type="ARBA" id="ARBA00022839"/>
    </source>
</evidence>
<dbReference type="PANTHER" id="PTHR12801">
    <property type="entry name" value="RNA EXONUCLEASE REXO1 / RECO3 FAMILY MEMBER-RELATED"/>
    <property type="match status" value="1"/>
</dbReference>
<evidence type="ECO:0000256" key="5">
    <source>
        <dbReference type="ARBA" id="ARBA00022722"/>
    </source>
</evidence>
<evidence type="ECO:0000256" key="9">
    <source>
        <dbReference type="ARBA" id="ARBA00025599"/>
    </source>
</evidence>
<dbReference type="Pfam" id="PF00929">
    <property type="entry name" value="RNase_T"/>
    <property type="match status" value="1"/>
</dbReference>
<reference evidence="12" key="1">
    <citation type="submission" date="2023-03" db="EMBL/GenBank/DDBJ databases">
        <title>Mating type loci evolution in Malassezia.</title>
        <authorList>
            <person name="Coelho M.A."/>
        </authorList>
    </citation>
    <scope>NUCLEOTIDE SEQUENCE</scope>
    <source>
        <strain evidence="12">CBS 14135</strain>
    </source>
</reference>